<feature type="compositionally biased region" description="Basic and acidic residues" evidence="1">
    <location>
        <begin position="488"/>
        <end position="501"/>
    </location>
</feature>
<sequence>MCHVNANYEYERFKGLSHLIDVPQVPSQRDVYESASSEILPHYYNSYESSQDGYRDRFGSPSERFPISIKKKLVEEKNLKKTKIPFLITNKDYTAKYKELLPDSEIAHCREIKVKSIGKEDEIRKNVTTCYKCEDPKTRSMYERCIYNNPPEESASASTKMERFPSILVSPRYRRSNVENDKVGYGKTRNPYRFTDEYFTDATYDVPAAYENKGERCNKIVKDSMVCMICQDAKTNSKYEQCSYVKQPREKAYSYVKSDSFEKPQERRNVDSVDSTEHSESNPYSESSDFEESNLSKKDWNPTAVKESREYSYPSEDHPEQQDKVQDAPSAAACKQVQKDSKICTVCKDPKIGGVYEKCTYNHQPSDKLYKYSKSKSFGYPDKISNSDSARDLNKTQTSDKSKRFDYPQSSESTHDYLDRSKLSIYPRRSEKVRESQQVASDFDSTLRDSPDYSSDYSNSKGSSNYQPLATSKDDTESYEDQPSTKSVSEHYAENIDTDHCKKVQKDSMTCTICKDPKTGNDFEQCSYSYQPSDKVFSYSKSSSFGNLRENDKYQQTPREDEQSPDSSETAKDSYNVPEESYEASTTDEAKDDSKDATTTEEKKQADVGYLDTSKKKAEIEEFMQNFRKKDRSKCRKIMRDKMTCYQCVDEKGFQKEECVFVTGQEPDQLAFREVKEFQIDPASHPRDLKRSSSTKTRARAVDPLEPSASASKNSYVKLEKPDNDYPDEAQHVAEETKEAEPYDYTSETRSRYDKVLGLTLPAYMFATSEHEAAFDEVVASSHNQR</sequence>
<feature type="compositionally biased region" description="Basic and acidic residues" evidence="1">
    <location>
        <begin position="259"/>
        <end position="280"/>
    </location>
</feature>
<organism evidence="2 3">
    <name type="scientific">Lasius platythorax</name>
    <dbReference type="NCBI Taxonomy" id="488582"/>
    <lineage>
        <taxon>Eukaryota</taxon>
        <taxon>Metazoa</taxon>
        <taxon>Ecdysozoa</taxon>
        <taxon>Arthropoda</taxon>
        <taxon>Hexapoda</taxon>
        <taxon>Insecta</taxon>
        <taxon>Pterygota</taxon>
        <taxon>Neoptera</taxon>
        <taxon>Endopterygota</taxon>
        <taxon>Hymenoptera</taxon>
        <taxon>Apocrita</taxon>
        <taxon>Aculeata</taxon>
        <taxon>Formicoidea</taxon>
        <taxon>Formicidae</taxon>
        <taxon>Formicinae</taxon>
        <taxon>Lasius</taxon>
        <taxon>Lasius</taxon>
    </lineage>
</organism>
<protein>
    <submittedName>
        <fullName evidence="2">Uncharacterized protein</fullName>
    </submittedName>
</protein>
<feature type="compositionally biased region" description="Basic and acidic residues" evidence="1">
    <location>
        <begin position="681"/>
        <end position="691"/>
    </location>
</feature>
<proteinExistence type="predicted"/>
<feature type="region of interest" description="Disordered" evidence="1">
    <location>
        <begin position="681"/>
        <end position="749"/>
    </location>
</feature>
<gene>
    <name evidence="2" type="ORF">LPLAT_LOCUS2070</name>
</gene>
<accession>A0AAV2N8H2</accession>
<reference evidence="2" key="1">
    <citation type="submission" date="2024-04" db="EMBL/GenBank/DDBJ databases">
        <authorList>
            <consortium name="Molecular Ecology Group"/>
        </authorList>
    </citation>
    <scope>NUCLEOTIDE SEQUENCE</scope>
</reference>
<evidence type="ECO:0000313" key="2">
    <source>
        <dbReference type="EMBL" id="CAL1675758.1"/>
    </source>
</evidence>
<feature type="compositionally biased region" description="Basic and acidic residues" evidence="1">
    <location>
        <begin position="718"/>
        <end position="749"/>
    </location>
</feature>
<feature type="compositionally biased region" description="Basic and acidic residues" evidence="1">
    <location>
        <begin position="413"/>
        <end position="435"/>
    </location>
</feature>
<dbReference type="EMBL" id="OZ034834">
    <property type="protein sequence ID" value="CAL1675758.1"/>
    <property type="molecule type" value="Genomic_DNA"/>
</dbReference>
<feature type="region of interest" description="Disordered" evidence="1">
    <location>
        <begin position="256"/>
        <end position="331"/>
    </location>
</feature>
<evidence type="ECO:0000256" key="1">
    <source>
        <dbReference type="SAM" id="MobiDB-lite"/>
    </source>
</evidence>
<feature type="compositionally biased region" description="Basic and acidic residues" evidence="1">
    <location>
        <begin position="549"/>
        <end position="562"/>
    </location>
</feature>
<feature type="compositionally biased region" description="Basic and acidic residues" evidence="1">
    <location>
        <begin position="588"/>
        <end position="606"/>
    </location>
</feature>
<feature type="compositionally biased region" description="Low complexity" evidence="1">
    <location>
        <begin position="452"/>
        <end position="466"/>
    </location>
</feature>
<dbReference type="Proteomes" id="UP001497644">
    <property type="component" value="Chromosome 11"/>
</dbReference>
<evidence type="ECO:0000313" key="3">
    <source>
        <dbReference type="Proteomes" id="UP001497644"/>
    </source>
</evidence>
<name>A0AAV2N8H2_9HYME</name>
<dbReference type="AlphaFoldDB" id="A0AAV2N8H2"/>
<feature type="region of interest" description="Disordered" evidence="1">
    <location>
        <begin position="539"/>
        <end position="615"/>
    </location>
</feature>
<feature type="compositionally biased region" description="Basic and acidic residues" evidence="1">
    <location>
        <begin position="294"/>
        <end position="326"/>
    </location>
</feature>
<keyword evidence="3" id="KW-1185">Reference proteome</keyword>
<feature type="compositionally biased region" description="Basic and acidic residues" evidence="1">
    <location>
        <begin position="389"/>
        <end position="406"/>
    </location>
</feature>
<feature type="region of interest" description="Disordered" evidence="1">
    <location>
        <begin position="380"/>
        <end position="501"/>
    </location>
</feature>